<dbReference type="AlphaFoldDB" id="A0A3P6D4J6"/>
<evidence type="ECO:0000313" key="1">
    <source>
        <dbReference type="EMBL" id="VDD17305.1"/>
    </source>
</evidence>
<accession>A0A3P6D4J6</accession>
<name>A0A3P6D4J6_BRACM</name>
<organism evidence="1">
    <name type="scientific">Brassica campestris</name>
    <name type="common">Field mustard</name>
    <dbReference type="NCBI Taxonomy" id="3711"/>
    <lineage>
        <taxon>Eukaryota</taxon>
        <taxon>Viridiplantae</taxon>
        <taxon>Streptophyta</taxon>
        <taxon>Embryophyta</taxon>
        <taxon>Tracheophyta</taxon>
        <taxon>Spermatophyta</taxon>
        <taxon>Magnoliopsida</taxon>
        <taxon>eudicotyledons</taxon>
        <taxon>Gunneridae</taxon>
        <taxon>Pentapetalae</taxon>
        <taxon>rosids</taxon>
        <taxon>malvids</taxon>
        <taxon>Brassicales</taxon>
        <taxon>Brassicaceae</taxon>
        <taxon>Brassiceae</taxon>
        <taxon>Brassica</taxon>
    </lineage>
</organism>
<gene>
    <name evidence="1" type="ORF">BRAA10T43018Z</name>
</gene>
<proteinExistence type="predicted"/>
<sequence>MRDSISAASILRHRDSCVLKPPCFSSHHRRIRDNLAVKRQKLLTPPLLQPLLVLMDLHLPPIITLR</sequence>
<protein>
    <submittedName>
        <fullName evidence="1">Uncharacterized protein</fullName>
    </submittedName>
</protein>
<reference evidence="1" key="1">
    <citation type="submission" date="2018-11" db="EMBL/GenBank/DDBJ databases">
        <authorList>
            <consortium name="Genoscope - CEA"/>
            <person name="William W."/>
        </authorList>
    </citation>
    <scope>NUCLEOTIDE SEQUENCE</scope>
</reference>
<dbReference type="EMBL" id="LR031577">
    <property type="protein sequence ID" value="VDD17305.1"/>
    <property type="molecule type" value="Genomic_DNA"/>
</dbReference>